<dbReference type="PANTHER" id="PTHR30627">
    <property type="entry name" value="PEPTIDOGLYCAN D,D-TRANSPEPTIDASE"/>
    <property type="match status" value="1"/>
</dbReference>
<feature type="region of interest" description="Disordered" evidence="1">
    <location>
        <begin position="600"/>
        <end position="637"/>
    </location>
</feature>
<evidence type="ECO:0000313" key="4">
    <source>
        <dbReference type="Proteomes" id="UP000015001"/>
    </source>
</evidence>
<dbReference type="PATRIC" id="fig|1283301.3.peg.2256"/>
<dbReference type="PANTHER" id="PTHR30627:SF24">
    <property type="entry name" value="PENICILLIN-BINDING PROTEIN 4B"/>
    <property type="match status" value="1"/>
</dbReference>
<comment type="caution">
    <text evidence="3">The sequence shown here is derived from an EMBL/GenBank/DDBJ whole genome shotgun (WGS) entry which is preliminary data.</text>
</comment>
<dbReference type="InterPro" id="IPR012338">
    <property type="entry name" value="Beta-lactam/transpept-like"/>
</dbReference>
<feature type="compositionally biased region" description="Low complexity" evidence="1">
    <location>
        <begin position="613"/>
        <end position="624"/>
    </location>
</feature>
<accession>S4N1Q9</accession>
<dbReference type="Gene3D" id="3.40.710.10">
    <property type="entry name" value="DD-peptidase/beta-lactamase superfamily"/>
    <property type="match status" value="1"/>
</dbReference>
<dbReference type="GO" id="GO:0005886">
    <property type="term" value="C:plasma membrane"/>
    <property type="evidence" value="ECO:0007669"/>
    <property type="project" value="TreeGrafter"/>
</dbReference>
<dbReference type="SUPFAM" id="SSF56601">
    <property type="entry name" value="beta-lactamase/transpeptidase-like"/>
    <property type="match status" value="1"/>
</dbReference>
<dbReference type="AlphaFoldDB" id="S4N1Q9"/>
<dbReference type="Pfam" id="PF00905">
    <property type="entry name" value="Transpeptidase"/>
    <property type="match status" value="1"/>
</dbReference>
<organism evidence="3 4">
    <name type="scientific">Streptomyces afghaniensis 772</name>
    <dbReference type="NCBI Taxonomy" id="1283301"/>
    <lineage>
        <taxon>Bacteria</taxon>
        <taxon>Bacillati</taxon>
        <taxon>Actinomycetota</taxon>
        <taxon>Actinomycetes</taxon>
        <taxon>Kitasatosporales</taxon>
        <taxon>Streptomycetaceae</taxon>
        <taxon>Streptomyces</taxon>
    </lineage>
</organism>
<keyword evidence="4" id="KW-1185">Reference proteome</keyword>
<dbReference type="HOGENOM" id="CLU_386304_0_0_11"/>
<evidence type="ECO:0000259" key="2">
    <source>
        <dbReference type="Pfam" id="PF00905"/>
    </source>
</evidence>
<dbReference type="GO" id="GO:0071972">
    <property type="term" value="F:peptidoglycan L,D-transpeptidase activity"/>
    <property type="evidence" value="ECO:0007669"/>
    <property type="project" value="TreeGrafter"/>
</dbReference>
<evidence type="ECO:0000313" key="3">
    <source>
        <dbReference type="EMBL" id="EPJ40672.1"/>
    </source>
</evidence>
<dbReference type="EMBL" id="AOPY01001362">
    <property type="protein sequence ID" value="EPJ40672.1"/>
    <property type="molecule type" value="Genomic_DNA"/>
</dbReference>
<gene>
    <name evidence="3" type="ORF">STAFG_2286</name>
</gene>
<name>S4N1Q9_9ACTN</name>
<sequence>MIGGMIAVVVGGAGFGAYALYGAGAAADDGTRAASTDQKPKVKTGPLSATEVKTASRAFLTAWQSGKVTEAAAATDDSAAARSLLTGYTKDARIKDVTLTPGTPAGDKVPFAVKATVSYKNTEKPLAYDSALTVVRRTSDGKPLVDWHAAVVHPDLKDGDKLVTGEAGTPPVKALDRDGGELTKEKYASLGPVLDGLREKYGKEAGGKAGIELRVVRGKSAKSDDLSDKTLLELSEGTPGTVKTTLDPALQAAAEKQVAKKARSSVAVVRPSTGEILAAANASPGFNTAFQGSLAPGSTMKVITSSLLLEKGLASADKKHPCPKYFTYGHWKFQNDDKFEIKNGTFKASFARSCNTAFISQAPKLKDDDLTKQAQQVFGLGMNNWAIGVPSFDGAVPVQSAAQMAASLIGQGGVRMNPLNMASVSATVKSGTFHQPYLVSPDVDGRKLATASRTMSAGTLSQLRELMSYTADYGTAAEASRAGVRRRRRREDRVRRGRRPGRRPNGWFDRLPGPESGGGGCGPAGRARRFDGRSDRGGAAEGGRLSLRARSPGPGSVRDRFRGGHVRPPQEPKQRLPLELHHRHPLCGVELHDDLHPAARPHPHVTAPGGGPQPLLQQLAAEGPFAPPGPGQPHAHRPGIAVGVVPQRDRNRLQFVDQRDGRVRDDVGSRVLLDYGHRTDPSPCAICVETVRPLPLQCRIFSGLRPRRPEIPHVR</sequence>
<evidence type="ECO:0000256" key="1">
    <source>
        <dbReference type="SAM" id="MobiDB-lite"/>
    </source>
</evidence>
<feature type="region of interest" description="Disordered" evidence="1">
    <location>
        <begin position="477"/>
        <end position="578"/>
    </location>
</feature>
<reference evidence="3 4" key="1">
    <citation type="submission" date="2013-02" db="EMBL/GenBank/DDBJ databases">
        <title>Draft Genome Sequence of Streptomyces afghaniensis, Which Produces Compounds of the Julimycin B-Complex.</title>
        <authorList>
            <person name="Gruening B.A."/>
            <person name="Praeg A."/>
            <person name="Erxleben A."/>
            <person name="Guenther S."/>
            <person name="Fiedler H.-P."/>
            <person name="Goodfellow M."/>
            <person name="Mueller M."/>
        </authorList>
    </citation>
    <scope>NUCLEOTIDE SEQUENCE [LARGE SCALE GENOMIC DNA]</scope>
    <source>
        <strain evidence="3 4">772</strain>
    </source>
</reference>
<feature type="domain" description="Penicillin-binding protein transpeptidase" evidence="2">
    <location>
        <begin position="265"/>
        <end position="477"/>
    </location>
</feature>
<dbReference type="InterPro" id="IPR050515">
    <property type="entry name" value="Beta-lactam/transpept"/>
</dbReference>
<dbReference type="GO" id="GO:0071555">
    <property type="term" value="P:cell wall organization"/>
    <property type="evidence" value="ECO:0007669"/>
    <property type="project" value="TreeGrafter"/>
</dbReference>
<feature type="compositionally biased region" description="Basic and acidic residues" evidence="1">
    <location>
        <begin position="528"/>
        <end position="538"/>
    </location>
</feature>
<dbReference type="Proteomes" id="UP000015001">
    <property type="component" value="Unassembled WGS sequence"/>
</dbReference>
<feature type="compositionally biased region" description="Basic and acidic residues" evidence="1">
    <location>
        <begin position="557"/>
        <end position="578"/>
    </location>
</feature>
<dbReference type="InterPro" id="IPR001460">
    <property type="entry name" value="PCN-bd_Tpept"/>
</dbReference>
<feature type="compositionally biased region" description="Basic residues" evidence="1">
    <location>
        <begin position="483"/>
        <end position="502"/>
    </location>
</feature>
<protein>
    <recommendedName>
        <fullName evidence="2">Penicillin-binding protein transpeptidase domain-containing protein</fullName>
    </recommendedName>
</protein>
<dbReference type="GO" id="GO:0008658">
    <property type="term" value="F:penicillin binding"/>
    <property type="evidence" value="ECO:0007669"/>
    <property type="project" value="InterPro"/>
</dbReference>
<proteinExistence type="predicted"/>